<dbReference type="EMBL" id="PGOZ01000003">
    <property type="protein sequence ID" value="PJI33202.1"/>
    <property type="molecule type" value="Genomic_DNA"/>
</dbReference>
<organism evidence="2 3">
    <name type="scientific">Acinetobacter pseudolwoffii</name>
    <dbReference type="NCBI Taxonomy" id="2053287"/>
    <lineage>
        <taxon>Bacteria</taxon>
        <taxon>Pseudomonadati</taxon>
        <taxon>Pseudomonadota</taxon>
        <taxon>Gammaproteobacteria</taxon>
        <taxon>Moraxellales</taxon>
        <taxon>Moraxellaceae</taxon>
        <taxon>Acinetobacter</taxon>
    </lineage>
</organism>
<accession>A0A2H9UNA2</accession>
<reference evidence="2 3" key="2">
    <citation type="submission" date="2017-12" db="EMBL/GenBank/DDBJ databases">
        <title>Revising the taxonomy of the Acinetobacter lwoffii group: the description of Acinetobacter pseudolwoffii sp. nov. and emended description of Acinetobacter lwoffii.</title>
        <authorList>
            <person name="Nemec A."/>
        </authorList>
    </citation>
    <scope>NUCLEOTIDE SEQUENCE [LARGE SCALE GENOMIC DNA]</scope>
    <source>
        <strain evidence="2 3">ANC 5347</strain>
    </source>
</reference>
<proteinExistence type="predicted"/>
<name>A0A2H9UNA2_9GAMM</name>
<sequence length="500" mass="54840">MVNANNKQSNGLISNAFGVAKKFSSTGLDLLNHVAPDSVTKALKPSNSGQVIDGSAKTKSVFSAKKYDNPQQMLREHLPNVSRQLLGHRFNTVNNVAHFVSPELTEKVSDYFYDRLNQFSNQSSSVDAILNEAGAKDLEELTQDVNRSKRISQALGEQNKWIATVQGAISGASGVLGTAIDIPASLLMALRTIYQVGRSYGFDLSKEDDQEIVQHIFRQLDLGLIAEKQTLLLGLKALSNTIKTHDISQLQTMLGSDNDMTAIKQWLNNHEGEAKWEWVNNLPKISILEKLTKLTPLASAGIGAVYSHRFVDDVNQKAQEAFSHARQYLIQHQDSQLSPYAAYEKAVNLLQQAAPKLLDSSSQSIEAPKDEPILDQDIAIEGNDIITQVKLVKKEKNDLSSEEAEVKKDEKVSEGLDALSDELVEPVADKQSQQPALTKTSFDPDVEAEIQADNTAENESETVENEGLEGQEDPDSASETASTTSKAQDVTKKTAKNPKK</sequence>
<comment type="caution">
    <text evidence="2">The sequence shown here is derived from an EMBL/GenBank/DDBJ whole genome shotgun (WGS) entry which is preliminary data.</text>
</comment>
<reference evidence="2 3" key="1">
    <citation type="submission" date="2017-11" db="EMBL/GenBank/DDBJ databases">
        <authorList>
            <person name="Han C.G."/>
        </authorList>
    </citation>
    <scope>NUCLEOTIDE SEQUENCE [LARGE SCALE GENOMIC DNA]</scope>
    <source>
        <strain evidence="2 3">ANC 5347</strain>
    </source>
</reference>
<evidence type="ECO:0000313" key="3">
    <source>
        <dbReference type="Proteomes" id="UP000242351"/>
    </source>
</evidence>
<dbReference type="InterPro" id="IPR024787">
    <property type="entry name" value="EcsC"/>
</dbReference>
<evidence type="ECO:0000256" key="1">
    <source>
        <dbReference type="SAM" id="MobiDB-lite"/>
    </source>
</evidence>
<dbReference type="RefSeq" id="WP_100357333.1">
    <property type="nucleotide sequence ID" value="NZ_PGOZ01000003.1"/>
</dbReference>
<dbReference type="PANTHER" id="PTHR41260">
    <property type="entry name" value="PROTEIN ECSC"/>
    <property type="match status" value="1"/>
</dbReference>
<protein>
    <submittedName>
        <fullName evidence="2">EcsC family protein</fullName>
    </submittedName>
</protein>
<gene>
    <name evidence="2" type="ORF">CU320_04375</name>
</gene>
<dbReference type="Proteomes" id="UP000242351">
    <property type="component" value="Unassembled WGS sequence"/>
</dbReference>
<dbReference type="AlphaFoldDB" id="A0A2H9UNA2"/>
<dbReference type="Pfam" id="PF12787">
    <property type="entry name" value="EcsC"/>
    <property type="match status" value="1"/>
</dbReference>
<feature type="compositionally biased region" description="Polar residues" evidence="1">
    <location>
        <begin position="430"/>
        <end position="441"/>
    </location>
</feature>
<feature type="compositionally biased region" description="Acidic residues" evidence="1">
    <location>
        <begin position="444"/>
        <end position="476"/>
    </location>
</feature>
<dbReference type="PANTHER" id="PTHR41260:SF1">
    <property type="entry name" value="PROTEIN ECSC"/>
    <property type="match status" value="1"/>
</dbReference>
<feature type="region of interest" description="Disordered" evidence="1">
    <location>
        <begin position="425"/>
        <end position="500"/>
    </location>
</feature>
<feature type="compositionally biased region" description="Low complexity" evidence="1">
    <location>
        <begin position="477"/>
        <end position="487"/>
    </location>
</feature>
<evidence type="ECO:0000313" key="2">
    <source>
        <dbReference type="EMBL" id="PJI33202.1"/>
    </source>
</evidence>